<name>I3RZ97_LOTJA</name>
<proteinExistence type="evidence at transcript level"/>
<sequence length="30" mass="3311">MELNIVQQSQVNKSSKTFGGCNKQFNPGLL</sequence>
<reference evidence="1" key="1">
    <citation type="submission" date="2012-05" db="EMBL/GenBank/DDBJ databases">
        <authorList>
            <person name="Krishnakumar V."/>
            <person name="Cheung F."/>
            <person name="Xiao Y."/>
            <person name="Chan A."/>
            <person name="Moskal W.A."/>
            <person name="Town C.D."/>
        </authorList>
    </citation>
    <scope>NUCLEOTIDE SEQUENCE</scope>
</reference>
<organism evidence="1">
    <name type="scientific">Lotus japonicus</name>
    <name type="common">Lotus corniculatus var. japonicus</name>
    <dbReference type="NCBI Taxonomy" id="34305"/>
    <lineage>
        <taxon>Eukaryota</taxon>
        <taxon>Viridiplantae</taxon>
        <taxon>Streptophyta</taxon>
        <taxon>Embryophyta</taxon>
        <taxon>Tracheophyta</taxon>
        <taxon>Spermatophyta</taxon>
        <taxon>Magnoliopsida</taxon>
        <taxon>eudicotyledons</taxon>
        <taxon>Gunneridae</taxon>
        <taxon>Pentapetalae</taxon>
        <taxon>rosids</taxon>
        <taxon>fabids</taxon>
        <taxon>Fabales</taxon>
        <taxon>Fabaceae</taxon>
        <taxon>Papilionoideae</taxon>
        <taxon>50 kb inversion clade</taxon>
        <taxon>NPAAA clade</taxon>
        <taxon>Hologalegina</taxon>
        <taxon>robinioid clade</taxon>
        <taxon>Loteae</taxon>
        <taxon>Lotus</taxon>
    </lineage>
</organism>
<evidence type="ECO:0000313" key="1">
    <source>
        <dbReference type="EMBL" id="AFK33339.1"/>
    </source>
</evidence>
<accession>I3RZ97</accession>
<dbReference type="EMBL" id="BT133544">
    <property type="protein sequence ID" value="AFK33339.1"/>
    <property type="molecule type" value="mRNA"/>
</dbReference>
<protein>
    <submittedName>
        <fullName evidence="1">Uncharacterized protein</fullName>
    </submittedName>
</protein>
<dbReference type="AlphaFoldDB" id="I3RZ97"/>